<dbReference type="AlphaFoldDB" id="A0A195BV52"/>
<dbReference type="GO" id="GO:0004497">
    <property type="term" value="F:monooxygenase activity"/>
    <property type="evidence" value="ECO:0007669"/>
    <property type="project" value="UniProtKB-KW"/>
</dbReference>
<dbReference type="Gene3D" id="1.10.630.10">
    <property type="entry name" value="Cytochrome P450"/>
    <property type="match status" value="2"/>
</dbReference>
<evidence type="ECO:0000256" key="6">
    <source>
        <dbReference type="ARBA" id="ARBA00022723"/>
    </source>
</evidence>
<dbReference type="Pfam" id="PF00067">
    <property type="entry name" value="p450"/>
    <property type="match status" value="1"/>
</dbReference>
<evidence type="ECO:0000256" key="2">
    <source>
        <dbReference type="ARBA" id="ARBA00004174"/>
    </source>
</evidence>
<comment type="subcellular location">
    <subcellularLocation>
        <location evidence="3">Endoplasmic reticulum membrane</location>
        <topology evidence="3">Peripheral membrane protein</topology>
    </subcellularLocation>
    <subcellularLocation>
        <location evidence="2">Microsome membrane</location>
        <topology evidence="2">Peripheral membrane protein</topology>
    </subcellularLocation>
</comment>
<feature type="transmembrane region" description="Helical" evidence="15">
    <location>
        <begin position="191"/>
        <end position="209"/>
    </location>
</feature>
<dbReference type="InterPro" id="IPR001128">
    <property type="entry name" value="Cyt_P450"/>
</dbReference>
<evidence type="ECO:0000256" key="11">
    <source>
        <dbReference type="ARBA" id="ARBA00023033"/>
    </source>
</evidence>
<protein>
    <submittedName>
        <fullName evidence="16">Cytochrome P450 9e2</fullName>
    </submittedName>
</protein>
<dbReference type="SUPFAM" id="SSF48264">
    <property type="entry name" value="Cytochrome P450"/>
    <property type="match status" value="3"/>
</dbReference>
<keyword evidence="5 13" id="KW-0349">Heme</keyword>
<evidence type="ECO:0000313" key="16">
    <source>
        <dbReference type="EMBL" id="KYM92462.1"/>
    </source>
</evidence>
<keyword evidence="8" id="KW-0492">Microsome</keyword>
<accession>A0A195BV52</accession>
<dbReference type="GO" id="GO:0016705">
    <property type="term" value="F:oxidoreductase activity, acting on paired donors, with incorporation or reduction of molecular oxygen"/>
    <property type="evidence" value="ECO:0007669"/>
    <property type="project" value="InterPro"/>
</dbReference>
<keyword evidence="17" id="KW-1185">Reference proteome</keyword>
<keyword evidence="9 14" id="KW-0560">Oxidoreductase</keyword>
<reference evidence="16 17" key="1">
    <citation type="submission" date="2015-09" db="EMBL/GenBank/DDBJ databases">
        <title>Atta colombica WGS genome.</title>
        <authorList>
            <person name="Nygaard S."/>
            <person name="Hu H."/>
            <person name="Boomsma J."/>
            <person name="Zhang G."/>
        </authorList>
    </citation>
    <scope>NUCLEOTIDE SEQUENCE [LARGE SCALE GENOMIC DNA]</scope>
    <source>
        <strain evidence="16">Treedump-2</strain>
        <tissue evidence="16">Whole body</tissue>
    </source>
</reference>
<dbReference type="PROSITE" id="PS00086">
    <property type="entry name" value="CYTOCHROME_P450"/>
    <property type="match status" value="1"/>
</dbReference>
<name>A0A195BV52_9HYME</name>
<dbReference type="STRING" id="520822.A0A195BV52"/>
<evidence type="ECO:0000256" key="4">
    <source>
        <dbReference type="ARBA" id="ARBA00010617"/>
    </source>
</evidence>
<evidence type="ECO:0000256" key="15">
    <source>
        <dbReference type="SAM" id="Phobius"/>
    </source>
</evidence>
<evidence type="ECO:0000256" key="1">
    <source>
        <dbReference type="ARBA" id="ARBA00001971"/>
    </source>
</evidence>
<evidence type="ECO:0000256" key="5">
    <source>
        <dbReference type="ARBA" id="ARBA00022617"/>
    </source>
</evidence>
<dbReference type="InterPro" id="IPR050476">
    <property type="entry name" value="Insect_CytP450_Detox"/>
</dbReference>
<dbReference type="EMBL" id="KQ976401">
    <property type="protein sequence ID" value="KYM92462.1"/>
    <property type="molecule type" value="Genomic_DNA"/>
</dbReference>
<evidence type="ECO:0000256" key="8">
    <source>
        <dbReference type="ARBA" id="ARBA00022848"/>
    </source>
</evidence>
<dbReference type="InterPro" id="IPR017972">
    <property type="entry name" value="Cyt_P450_CS"/>
</dbReference>
<comment type="similarity">
    <text evidence="4 14">Belongs to the cytochrome P450 family.</text>
</comment>
<keyword evidence="12 15" id="KW-0472">Membrane</keyword>
<evidence type="ECO:0000313" key="17">
    <source>
        <dbReference type="Proteomes" id="UP000078540"/>
    </source>
</evidence>
<dbReference type="PRINTS" id="PR00463">
    <property type="entry name" value="EP450I"/>
</dbReference>
<keyword evidence="15" id="KW-1133">Transmembrane helix</keyword>
<dbReference type="GO" id="GO:0005506">
    <property type="term" value="F:iron ion binding"/>
    <property type="evidence" value="ECO:0007669"/>
    <property type="project" value="InterPro"/>
</dbReference>
<dbReference type="GO" id="GO:0005789">
    <property type="term" value="C:endoplasmic reticulum membrane"/>
    <property type="evidence" value="ECO:0007669"/>
    <property type="project" value="UniProtKB-SubCell"/>
</dbReference>
<evidence type="ECO:0000256" key="7">
    <source>
        <dbReference type="ARBA" id="ARBA00022824"/>
    </source>
</evidence>
<dbReference type="PANTHER" id="PTHR24292">
    <property type="entry name" value="CYTOCHROME P450"/>
    <property type="match status" value="1"/>
</dbReference>
<evidence type="ECO:0000256" key="10">
    <source>
        <dbReference type="ARBA" id="ARBA00023004"/>
    </source>
</evidence>
<dbReference type="Gene3D" id="2.60.120.170">
    <property type="match status" value="1"/>
</dbReference>
<keyword evidence="10 13" id="KW-0408">Iron</keyword>
<dbReference type="CDD" id="cd11056">
    <property type="entry name" value="CYP6-like"/>
    <property type="match status" value="1"/>
</dbReference>
<dbReference type="PRINTS" id="PR00385">
    <property type="entry name" value="P450"/>
</dbReference>
<proteinExistence type="inferred from homology"/>
<keyword evidence="11 14" id="KW-0503">Monooxygenase</keyword>
<evidence type="ECO:0000256" key="14">
    <source>
        <dbReference type="RuleBase" id="RU000461"/>
    </source>
</evidence>
<dbReference type="GO" id="GO:0020037">
    <property type="term" value="F:heme binding"/>
    <property type="evidence" value="ECO:0007669"/>
    <property type="project" value="InterPro"/>
</dbReference>
<organism evidence="16 17">
    <name type="scientific">Atta colombica</name>
    <dbReference type="NCBI Taxonomy" id="520822"/>
    <lineage>
        <taxon>Eukaryota</taxon>
        <taxon>Metazoa</taxon>
        <taxon>Ecdysozoa</taxon>
        <taxon>Arthropoda</taxon>
        <taxon>Hexapoda</taxon>
        <taxon>Insecta</taxon>
        <taxon>Pterygota</taxon>
        <taxon>Neoptera</taxon>
        <taxon>Endopterygota</taxon>
        <taxon>Hymenoptera</taxon>
        <taxon>Apocrita</taxon>
        <taxon>Aculeata</taxon>
        <taxon>Formicoidea</taxon>
        <taxon>Formicidae</taxon>
        <taxon>Myrmicinae</taxon>
        <taxon>Atta</taxon>
    </lineage>
</organism>
<evidence type="ECO:0000256" key="9">
    <source>
        <dbReference type="ARBA" id="ARBA00023002"/>
    </source>
</evidence>
<keyword evidence="7" id="KW-0256">Endoplasmic reticulum</keyword>
<dbReference type="PANTHER" id="PTHR24292:SF54">
    <property type="entry name" value="CYP9F3-RELATED"/>
    <property type="match status" value="1"/>
</dbReference>
<comment type="cofactor">
    <cofactor evidence="1 13">
        <name>heme</name>
        <dbReference type="ChEBI" id="CHEBI:30413"/>
    </cofactor>
</comment>
<keyword evidence="15" id="KW-0812">Transmembrane</keyword>
<sequence>MMFTLMSECAVDFAKFLSTSADKGGINMKDVCSKYTTDVIATCAFGIKVNSMKDPTNKFYIYGKEASNFTGVLRVIGVISIHYLFKNFNFFKRNGIIHLPPVPLFGSTMSVVFRRISIFDFILKKYNFTPNAKYFGFYMMTTPVFLLRDLELIKTVLVKNFEAFPDHRGFVDFNEPLFENNLFSLLCAMEYWSILLSIIIGVISIHYLFKNFNFFKRHDIVHIPPVPIFGSAISVIFRRISLIDFILKVYYFNPNTKYLGFYFMTNPILVIRDLELIKNILVKNFEAFPDRQGFSNTNDFLFKNNLFSLHGEKWRNVRNLLSPSFTSSKMKMMFTLMSECAVDFVKFMPTSLADEESINTKDVFSKYTNDVIATCAFGIKVNSMKDPTNKFYVYGKEASNFRGVIRGIKFLFLGTFPRFSRILNIKILNDYVSNFFKDIIKTTIMTRDAEHITRPDMLQLMMDIRGKEGHRELDIDDMTAQAFIFFLGGFETSSTEMCFAAHEIAANPDIQTKLQQEIDNVLEKSNGEVSYEVINRLEYLDAVINETLRLYPPIGFLDRMCKKTYELPSALPDKKPFIIKKDMLVWIPIFAIQRDEKYYDNPEKFDPERFLDNKMHNSSCYMPFGLGPRMCIANRFAMLEVKILLFHLLARYELKPSTKTVSPIKFCKDGLLMPEGGFWLNIQRRKDVHPVLTSYNCE</sequence>
<feature type="binding site" description="axial binding residue" evidence="13">
    <location>
        <position position="631"/>
    </location>
    <ligand>
        <name>heme</name>
        <dbReference type="ChEBI" id="CHEBI:30413"/>
    </ligand>
    <ligandPart>
        <name>Fe</name>
        <dbReference type="ChEBI" id="CHEBI:18248"/>
    </ligandPart>
</feature>
<dbReference type="FunFam" id="1.10.630.10:FF:000042">
    <property type="entry name" value="Cytochrome P450"/>
    <property type="match status" value="1"/>
</dbReference>
<dbReference type="InterPro" id="IPR002401">
    <property type="entry name" value="Cyt_P450_E_grp-I"/>
</dbReference>
<keyword evidence="6 13" id="KW-0479">Metal-binding</keyword>
<dbReference type="InterPro" id="IPR036396">
    <property type="entry name" value="Cyt_P450_sf"/>
</dbReference>
<evidence type="ECO:0000256" key="13">
    <source>
        <dbReference type="PIRSR" id="PIRSR602401-1"/>
    </source>
</evidence>
<evidence type="ECO:0000256" key="3">
    <source>
        <dbReference type="ARBA" id="ARBA00004406"/>
    </source>
</evidence>
<evidence type="ECO:0000256" key="12">
    <source>
        <dbReference type="ARBA" id="ARBA00023136"/>
    </source>
</evidence>
<gene>
    <name evidence="16" type="ORF">ALC53_00917</name>
</gene>
<dbReference type="Proteomes" id="UP000078540">
    <property type="component" value="Unassembled WGS sequence"/>
</dbReference>